<accession>A0A4S2L2U6</accession>
<keyword evidence="5" id="KW-1185">Reference proteome</keyword>
<dbReference type="PROSITE" id="PS51450">
    <property type="entry name" value="LRR"/>
    <property type="match status" value="1"/>
</dbReference>
<evidence type="ECO:0000313" key="4">
    <source>
        <dbReference type="EMBL" id="TGZ54778.1"/>
    </source>
</evidence>
<organism evidence="4 5">
    <name type="scientific">Opisthorchis felineus</name>
    <dbReference type="NCBI Taxonomy" id="147828"/>
    <lineage>
        <taxon>Eukaryota</taxon>
        <taxon>Metazoa</taxon>
        <taxon>Spiralia</taxon>
        <taxon>Lophotrochozoa</taxon>
        <taxon>Platyhelminthes</taxon>
        <taxon>Trematoda</taxon>
        <taxon>Digenea</taxon>
        <taxon>Opisthorchiida</taxon>
        <taxon>Opisthorchiata</taxon>
        <taxon>Opisthorchiidae</taxon>
        <taxon>Opisthorchis</taxon>
    </lineage>
</organism>
<evidence type="ECO:0000256" key="2">
    <source>
        <dbReference type="ARBA" id="ARBA00022737"/>
    </source>
</evidence>
<evidence type="ECO:0000256" key="3">
    <source>
        <dbReference type="SAM" id="MobiDB-lite"/>
    </source>
</evidence>
<name>A0A4S2L2U6_OPIFE</name>
<keyword evidence="1" id="KW-0433">Leucine-rich repeat</keyword>
<dbReference type="Proteomes" id="UP000308267">
    <property type="component" value="Unassembled WGS sequence"/>
</dbReference>
<dbReference type="AlphaFoldDB" id="A0A4S2L2U6"/>
<dbReference type="InterPro" id="IPR001611">
    <property type="entry name" value="Leu-rich_rpt"/>
</dbReference>
<keyword evidence="2" id="KW-0677">Repeat</keyword>
<gene>
    <name evidence="4" type="ORF">CRM22_010558</name>
</gene>
<dbReference type="EMBL" id="SJOL01009921">
    <property type="protein sequence ID" value="TGZ54778.1"/>
    <property type="molecule type" value="Genomic_DNA"/>
</dbReference>
<comment type="caution">
    <text evidence="4">The sequence shown here is derived from an EMBL/GenBank/DDBJ whole genome shotgun (WGS) entry which is preliminary data.</text>
</comment>
<feature type="compositionally biased region" description="Basic and acidic residues" evidence="3">
    <location>
        <begin position="211"/>
        <end position="223"/>
    </location>
</feature>
<protein>
    <recommendedName>
        <fullName evidence="6">U2A'/phosphoprotein 32 family A C-terminal domain-containing protein</fullName>
    </recommendedName>
</protein>
<dbReference type="SUPFAM" id="SSF52058">
    <property type="entry name" value="L domain-like"/>
    <property type="match status" value="1"/>
</dbReference>
<sequence length="368" mass="41930">MVEFSEPVTVTPAVEGKLTQKMIIVRARGDSLENISKINLWGLHISDITILRNMQNLRIVNISANKIFCLEPFSHCCNLQELYLRGNRITDIHEVAHLKWLRTLQKIWLQDNPFTNADDLTVSGKSIYSASVVRNLQHLTHLDHTAITPEERAEAESYGLMLLAPPHPTSHLCEQTSLDDTENLCSTMDSITATDLELDITEAQSAPTETLKSDRRNESEKTKSSSLKRSGAKHLPTERTDFVTSSPVQHNEQLDSCFVTVQETNKIRQECGLKPLNKNKISPPARMPYPTMVDNERLVRNAVLRLLKTLNQRSLETVIHAAERRLVQLKRVKTEYEEQLSEHLPNSWMTNDDYDFTNYLDTTTNGSR</sequence>
<reference evidence="4 5" key="1">
    <citation type="journal article" date="2019" name="BMC Genomics">
        <title>New insights from Opisthorchis felineus genome: update on genomics of the epidemiologically important liver flukes.</title>
        <authorList>
            <person name="Ershov N.I."/>
            <person name="Mordvinov V.A."/>
            <person name="Prokhortchouk E.B."/>
            <person name="Pakharukova M.Y."/>
            <person name="Gunbin K.V."/>
            <person name="Ustyantsev K."/>
            <person name="Genaev M.A."/>
            <person name="Blinov A.G."/>
            <person name="Mazur A."/>
            <person name="Boulygina E."/>
            <person name="Tsygankova S."/>
            <person name="Khrameeva E."/>
            <person name="Chekanov N."/>
            <person name="Fan G."/>
            <person name="Xiao A."/>
            <person name="Zhang H."/>
            <person name="Xu X."/>
            <person name="Yang H."/>
            <person name="Solovyev V."/>
            <person name="Lee S.M."/>
            <person name="Liu X."/>
            <person name="Afonnikov D.A."/>
            <person name="Skryabin K.G."/>
        </authorList>
    </citation>
    <scope>NUCLEOTIDE SEQUENCE [LARGE SCALE GENOMIC DNA]</scope>
    <source>
        <strain evidence="4">AK-0245</strain>
        <tissue evidence="4">Whole organism</tissue>
    </source>
</reference>
<evidence type="ECO:0008006" key="6">
    <source>
        <dbReference type="Google" id="ProtNLM"/>
    </source>
</evidence>
<dbReference type="PANTHER" id="PTHR18849">
    <property type="entry name" value="LEUCINE RICH REPEAT PROTEIN"/>
    <property type="match status" value="1"/>
</dbReference>
<dbReference type="InterPro" id="IPR025875">
    <property type="entry name" value="Leu-rich_rpt_4"/>
</dbReference>
<feature type="region of interest" description="Disordered" evidence="3">
    <location>
        <begin position="199"/>
        <end position="237"/>
    </location>
</feature>
<evidence type="ECO:0000256" key="1">
    <source>
        <dbReference type="ARBA" id="ARBA00022614"/>
    </source>
</evidence>
<proteinExistence type="predicted"/>
<dbReference type="InterPro" id="IPR032675">
    <property type="entry name" value="LRR_dom_sf"/>
</dbReference>
<dbReference type="OrthoDB" id="1517790at2759"/>
<evidence type="ECO:0000313" key="5">
    <source>
        <dbReference type="Proteomes" id="UP000308267"/>
    </source>
</evidence>
<dbReference type="Pfam" id="PF12799">
    <property type="entry name" value="LRR_4"/>
    <property type="match status" value="1"/>
</dbReference>
<dbReference type="Gene3D" id="3.80.10.10">
    <property type="entry name" value="Ribonuclease Inhibitor"/>
    <property type="match status" value="1"/>
</dbReference>
<dbReference type="PANTHER" id="PTHR18849:SF0">
    <property type="entry name" value="CILIA- AND FLAGELLA-ASSOCIATED PROTEIN 410-RELATED"/>
    <property type="match status" value="1"/>
</dbReference>